<dbReference type="EMBL" id="QJKF01000015">
    <property type="protein sequence ID" value="PXX58042.1"/>
    <property type="molecule type" value="Genomic_DNA"/>
</dbReference>
<dbReference type="RefSeq" id="WP_146251315.1">
    <property type="nucleotide sequence ID" value="NZ_QJKF01000015.1"/>
</dbReference>
<evidence type="ECO:0000259" key="5">
    <source>
        <dbReference type="PROSITE" id="PS50043"/>
    </source>
</evidence>
<dbReference type="InterPro" id="IPR000792">
    <property type="entry name" value="Tscrpt_reg_LuxR_C"/>
</dbReference>
<dbReference type="Pfam" id="PF00196">
    <property type="entry name" value="GerE"/>
    <property type="match status" value="1"/>
</dbReference>
<dbReference type="PROSITE" id="PS50043">
    <property type="entry name" value="HTH_LUXR_2"/>
    <property type="match status" value="1"/>
</dbReference>
<evidence type="ECO:0000256" key="3">
    <source>
        <dbReference type="ARBA" id="ARBA00023163"/>
    </source>
</evidence>
<dbReference type="AlphaFoldDB" id="A0A318JVR5"/>
<dbReference type="PRINTS" id="PR00038">
    <property type="entry name" value="HTHLUXR"/>
</dbReference>
<organism evidence="6 7">
    <name type="scientific">Nocardia tenerifensis</name>
    <dbReference type="NCBI Taxonomy" id="228006"/>
    <lineage>
        <taxon>Bacteria</taxon>
        <taxon>Bacillati</taxon>
        <taxon>Actinomycetota</taxon>
        <taxon>Actinomycetes</taxon>
        <taxon>Mycobacteriales</taxon>
        <taxon>Nocardiaceae</taxon>
        <taxon>Nocardia</taxon>
    </lineage>
</organism>
<dbReference type="InterPro" id="IPR036388">
    <property type="entry name" value="WH-like_DNA-bd_sf"/>
</dbReference>
<sequence>MSDESGPGDLAQCDSPERHESSTEAGPPAWHDEAARAALLSSRENEVFWLLGSGRSNRAIAAQLQITERTVKAHVARIMAKLGVESRLQAGLVSYAYQIASQESCMRQAIGRRCSCTYSADRVGSAVS</sequence>
<accession>A0A318JVR5</accession>
<evidence type="ECO:0000313" key="6">
    <source>
        <dbReference type="EMBL" id="PXX58042.1"/>
    </source>
</evidence>
<reference evidence="6 7" key="1">
    <citation type="submission" date="2018-05" db="EMBL/GenBank/DDBJ databases">
        <title>Genomic Encyclopedia of Type Strains, Phase IV (KMG-IV): sequencing the most valuable type-strain genomes for metagenomic binning, comparative biology and taxonomic classification.</title>
        <authorList>
            <person name="Goeker M."/>
        </authorList>
    </citation>
    <scope>NUCLEOTIDE SEQUENCE [LARGE SCALE GENOMIC DNA]</scope>
    <source>
        <strain evidence="6 7">DSM 44704</strain>
    </source>
</reference>
<dbReference type="PANTHER" id="PTHR44688:SF16">
    <property type="entry name" value="DNA-BINDING TRANSCRIPTIONAL ACTIVATOR DEVR_DOSR"/>
    <property type="match status" value="1"/>
</dbReference>
<gene>
    <name evidence="6" type="ORF">DFR70_11514</name>
</gene>
<dbReference type="SUPFAM" id="SSF46894">
    <property type="entry name" value="C-terminal effector domain of the bipartite response regulators"/>
    <property type="match status" value="1"/>
</dbReference>
<keyword evidence="7" id="KW-1185">Reference proteome</keyword>
<comment type="caution">
    <text evidence="6">The sequence shown here is derived from an EMBL/GenBank/DDBJ whole genome shotgun (WGS) entry which is preliminary data.</text>
</comment>
<protein>
    <submittedName>
        <fullName evidence="6">Regulatory LuxR family protein</fullName>
    </submittedName>
</protein>
<dbReference type="CDD" id="cd06170">
    <property type="entry name" value="LuxR_C_like"/>
    <property type="match status" value="1"/>
</dbReference>
<dbReference type="SMART" id="SM00421">
    <property type="entry name" value="HTH_LUXR"/>
    <property type="match status" value="1"/>
</dbReference>
<name>A0A318JVR5_9NOCA</name>
<dbReference type="Proteomes" id="UP000247569">
    <property type="component" value="Unassembled WGS sequence"/>
</dbReference>
<dbReference type="PANTHER" id="PTHR44688">
    <property type="entry name" value="DNA-BINDING TRANSCRIPTIONAL ACTIVATOR DEVR_DOSR"/>
    <property type="match status" value="1"/>
</dbReference>
<evidence type="ECO:0000256" key="4">
    <source>
        <dbReference type="SAM" id="MobiDB-lite"/>
    </source>
</evidence>
<dbReference type="Gene3D" id="1.10.10.10">
    <property type="entry name" value="Winged helix-like DNA-binding domain superfamily/Winged helix DNA-binding domain"/>
    <property type="match status" value="1"/>
</dbReference>
<proteinExistence type="predicted"/>
<evidence type="ECO:0000313" key="7">
    <source>
        <dbReference type="Proteomes" id="UP000247569"/>
    </source>
</evidence>
<feature type="domain" description="HTH luxR-type" evidence="5">
    <location>
        <begin position="33"/>
        <end position="98"/>
    </location>
</feature>
<dbReference type="PROSITE" id="PS00622">
    <property type="entry name" value="HTH_LUXR_1"/>
    <property type="match status" value="1"/>
</dbReference>
<dbReference type="OrthoDB" id="161302at2"/>
<keyword evidence="1" id="KW-0805">Transcription regulation</keyword>
<feature type="region of interest" description="Disordered" evidence="4">
    <location>
        <begin position="1"/>
        <end position="30"/>
    </location>
</feature>
<keyword evidence="3" id="KW-0804">Transcription</keyword>
<evidence type="ECO:0000256" key="1">
    <source>
        <dbReference type="ARBA" id="ARBA00023015"/>
    </source>
</evidence>
<keyword evidence="2" id="KW-0238">DNA-binding</keyword>
<dbReference type="InterPro" id="IPR016032">
    <property type="entry name" value="Sig_transdc_resp-reg_C-effctor"/>
</dbReference>
<dbReference type="GO" id="GO:0006355">
    <property type="term" value="P:regulation of DNA-templated transcription"/>
    <property type="evidence" value="ECO:0007669"/>
    <property type="project" value="InterPro"/>
</dbReference>
<dbReference type="GO" id="GO:0003677">
    <property type="term" value="F:DNA binding"/>
    <property type="evidence" value="ECO:0007669"/>
    <property type="project" value="UniProtKB-KW"/>
</dbReference>
<evidence type="ECO:0000256" key="2">
    <source>
        <dbReference type="ARBA" id="ARBA00023125"/>
    </source>
</evidence>